<dbReference type="AlphaFoldDB" id="A0A8B9MPH6"/>
<evidence type="ECO:0000313" key="2">
    <source>
        <dbReference type="Proteomes" id="UP000694541"/>
    </source>
</evidence>
<evidence type="ECO:0000313" key="1">
    <source>
        <dbReference type="Ensembl" id="ENSANIP00000010871.1"/>
    </source>
</evidence>
<organism evidence="1 2">
    <name type="scientific">Accipiter nisus</name>
    <name type="common">Eurasian sparrowhawk</name>
    <dbReference type="NCBI Taxonomy" id="211598"/>
    <lineage>
        <taxon>Eukaryota</taxon>
        <taxon>Metazoa</taxon>
        <taxon>Chordata</taxon>
        <taxon>Craniata</taxon>
        <taxon>Vertebrata</taxon>
        <taxon>Euteleostomi</taxon>
        <taxon>Archelosauria</taxon>
        <taxon>Archosauria</taxon>
        <taxon>Dinosauria</taxon>
        <taxon>Saurischia</taxon>
        <taxon>Theropoda</taxon>
        <taxon>Coelurosauria</taxon>
        <taxon>Aves</taxon>
        <taxon>Neognathae</taxon>
        <taxon>Neoaves</taxon>
        <taxon>Telluraves</taxon>
        <taxon>Accipitrimorphae</taxon>
        <taxon>Accipitriformes</taxon>
        <taxon>Accipitridae</taxon>
        <taxon>Accipitrinae</taxon>
        <taxon>Accipiter</taxon>
    </lineage>
</organism>
<accession>A0A8B9MPH6</accession>
<reference evidence="1" key="2">
    <citation type="submission" date="2025-09" db="UniProtKB">
        <authorList>
            <consortium name="Ensembl"/>
        </authorList>
    </citation>
    <scope>IDENTIFICATION</scope>
</reference>
<sequence length="116" mass="12841">IVLLLNEDLHKHMDGIIKCGENDSPNAFSGGTSETAIEKALNIDGNSSPLVNGVEESFLSSRQTCFGSLVPDGIYGVSSGERDAFIYKYRKISTFLMSLKCHYSDHLEQKINYFLC</sequence>
<keyword evidence="2" id="KW-1185">Reference proteome</keyword>
<name>A0A8B9MPH6_9AVES</name>
<proteinExistence type="predicted"/>
<dbReference type="Proteomes" id="UP000694541">
    <property type="component" value="Unplaced"/>
</dbReference>
<dbReference type="Ensembl" id="ENSANIT00000011251.1">
    <property type="protein sequence ID" value="ENSANIP00000010871.1"/>
    <property type="gene ID" value="ENSANIG00000007356.1"/>
</dbReference>
<reference evidence="1" key="1">
    <citation type="submission" date="2025-08" db="UniProtKB">
        <authorList>
            <consortium name="Ensembl"/>
        </authorList>
    </citation>
    <scope>IDENTIFICATION</scope>
</reference>
<protein>
    <submittedName>
        <fullName evidence="1">Uncharacterized protein</fullName>
    </submittedName>
</protein>